<protein>
    <recommendedName>
        <fullName evidence="2">HNH nuclease domain-containing protein</fullName>
    </recommendedName>
</protein>
<dbReference type="CDD" id="cd00085">
    <property type="entry name" value="HNHc"/>
    <property type="match status" value="1"/>
</dbReference>
<evidence type="ECO:0000259" key="2">
    <source>
        <dbReference type="SMART" id="SM00507"/>
    </source>
</evidence>
<evidence type="ECO:0000256" key="1">
    <source>
        <dbReference type="SAM" id="MobiDB-lite"/>
    </source>
</evidence>
<feature type="region of interest" description="Disordered" evidence="1">
    <location>
        <begin position="1"/>
        <end position="29"/>
    </location>
</feature>
<gene>
    <name evidence="3" type="ORF">GSY69_08660</name>
</gene>
<accession>A0A6N9H958</accession>
<dbReference type="InterPro" id="IPR002711">
    <property type="entry name" value="HNH"/>
</dbReference>
<sequence length="637" mass="66437">MAEQHDATLFELPAAPPAGGVADPEPEPDAIPWADRLPYDGELIPTARIRALLNLHAPDAVPARIFDGAQQRLGLTLAHCLDTTETRADRLIADALTAILGLPQLSARARCGAIDTRKLETAAHVAADLTLRDLSALDAHLSRLRPSMPVADFRRHATRLIATLTTAEDAAQEMRAQRRVEYWANRDGSANLCLIGPVGEVAALHARVRALARAVRRSELAAFGQDVPAGARVTDERTIAQLCFDMLASSTPQVTVQAVLPVGAAAPARDAAPPPKDAPARSGTAAAPLPCDAAQQGSWVATPPSRANAAGEGMHVSCALGASAPPGPSSQPSGAARGSAPCNPWGSPPGTAGEPPPARASGPSHRGASGHRQPDRPEFAPHGRMAAPVHEPPAPVPEPSPAVAVEQSIASMAERPTGGSGQTVALTLTCPTHTAWLRRQATVALTLPLLTYTGHADLPGELADGTPVPAEAARQIAAGQPTLRRLLTDPADGHVLDAHAHSYTIPAALRAAVEAKWQHCTAPGCSRRATDCELDHLTPFDRERPELGGRTDFDNLHPLCKHHHQLKTAGVLTPLRLPGGMLGWRLSGEITAGASVPGNPISTAHAVQLRAIIDAAQTGSEAPVTPVTPVHDDPPPF</sequence>
<reference evidence="3 4" key="1">
    <citation type="submission" date="2020-01" db="EMBL/GenBank/DDBJ databases">
        <authorList>
            <person name="Deng T."/>
        </authorList>
    </citation>
    <scope>NUCLEOTIDE SEQUENCE [LARGE SCALE GENOMIC DNA]</scope>
    <source>
        <strain evidence="3 4">5221</strain>
    </source>
</reference>
<comment type="caution">
    <text evidence="3">The sequence shown here is derived from an EMBL/GenBank/DDBJ whole genome shotgun (WGS) entry which is preliminary data.</text>
</comment>
<dbReference type="AlphaFoldDB" id="A0A6N9H958"/>
<dbReference type="GO" id="GO:0004519">
    <property type="term" value="F:endonuclease activity"/>
    <property type="evidence" value="ECO:0007669"/>
    <property type="project" value="InterPro"/>
</dbReference>
<dbReference type="GO" id="GO:0008270">
    <property type="term" value="F:zinc ion binding"/>
    <property type="evidence" value="ECO:0007669"/>
    <property type="project" value="InterPro"/>
</dbReference>
<feature type="compositionally biased region" description="Pro residues" evidence="1">
    <location>
        <begin position="390"/>
        <end position="400"/>
    </location>
</feature>
<proteinExistence type="predicted"/>
<evidence type="ECO:0000313" key="3">
    <source>
        <dbReference type="EMBL" id="MYM20032.1"/>
    </source>
</evidence>
<dbReference type="Pfam" id="PF01844">
    <property type="entry name" value="HNH"/>
    <property type="match status" value="1"/>
</dbReference>
<evidence type="ECO:0000313" key="4">
    <source>
        <dbReference type="Proteomes" id="UP000469215"/>
    </source>
</evidence>
<dbReference type="SMART" id="SM00507">
    <property type="entry name" value="HNHc"/>
    <property type="match status" value="1"/>
</dbReference>
<feature type="domain" description="HNH nuclease" evidence="2">
    <location>
        <begin position="508"/>
        <end position="565"/>
    </location>
</feature>
<name>A0A6N9H958_9MICO</name>
<feature type="compositionally biased region" description="Basic and acidic residues" evidence="1">
    <location>
        <begin position="372"/>
        <end position="381"/>
    </location>
</feature>
<dbReference type="Gene3D" id="1.10.30.50">
    <property type="match status" value="1"/>
</dbReference>
<organism evidence="3 4">
    <name type="scientific">Brevibacterium rongguiense</name>
    <dbReference type="NCBI Taxonomy" id="2695267"/>
    <lineage>
        <taxon>Bacteria</taxon>
        <taxon>Bacillati</taxon>
        <taxon>Actinomycetota</taxon>
        <taxon>Actinomycetes</taxon>
        <taxon>Micrococcales</taxon>
        <taxon>Brevibacteriaceae</taxon>
        <taxon>Brevibacterium</taxon>
    </lineage>
</organism>
<dbReference type="Proteomes" id="UP000469215">
    <property type="component" value="Unassembled WGS sequence"/>
</dbReference>
<dbReference type="EMBL" id="WWEQ01000033">
    <property type="protein sequence ID" value="MYM20032.1"/>
    <property type="molecule type" value="Genomic_DNA"/>
</dbReference>
<dbReference type="InterPro" id="IPR003615">
    <property type="entry name" value="HNH_nuc"/>
</dbReference>
<keyword evidence="4" id="KW-1185">Reference proteome</keyword>
<feature type="compositionally biased region" description="Low complexity" evidence="1">
    <location>
        <begin position="330"/>
        <end position="341"/>
    </location>
</feature>
<feature type="region of interest" description="Disordered" evidence="1">
    <location>
        <begin position="321"/>
        <end position="400"/>
    </location>
</feature>
<feature type="region of interest" description="Disordered" evidence="1">
    <location>
        <begin position="267"/>
        <end position="289"/>
    </location>
</feature>
<dbReference type="GO" id="GO:0003676">
    <property type="term" value="F:nucleic acid binding"/>
    <property type="evidence" value="ECO:0007669"/>
    <property type="project" value="InterPro"/>
</dbReference>